<feature type="domain" description="DUF4378" evidence="3">
    <location>
        <begin position="726"/>
        <end position="871"/>
    </location>
</feature>
<sequence>MVVAGAVVGGLARPQRHPIPTRPRPRILLSGLDACSCFWKETKRKKNKVRSYKQRCKSEKVHMGCMSGLIHMFDFRRSPKLISDGTIRRSSVRSDLKGSEDFHGIIFSDEDKDYGVKTIHASRPSIKALMEEEMEGSDVDLDLATSLMELYRNHNGSRHIITSEVSDHSSSLIDKEHNTDASTHPKQISCSIEKALEAVAEAVITHQSANGKYTSSSYEARPNEFLDALQLLSANEEFFLMLLKDPSSRMLQCLQNLYTALGSPMLELAEDDKQTKSKVTINSLEQSEVSKYSVQKTHNSFLKEDKLVMRRPPKLNDSPRGVSRIVILKPSPGRSQTSLISSSAMSSPVSTRADLQGQEESDKYARHFSLRELKRRLRLAINNNRKDVMSSTFQKDDSTQQFILESMSTSMDSSECEKAEKPSIVDKKTIPEDSGSGMGNDATHCASSFFYEKAKKHLIERLDNQKNDTSQIVHKSEPFGKLLSYSENDTFSQTDCPQEDVKLSEDSTASSALLTTEQEDISSNSDPPMKFGELIPSDTSTSANTQLDEFKTDHASHPVKEGTISQELTSEGIDSMNDSTDTPQVSIQIETSTESLEQINTDQCFVEESQTMNALPEVSLHTPEKVNEQDNHSPSAVVGLTKPSILTFSCSPENADDKEERLSPQSVLDSFLGDGISPSHKTRTQDELSMPSTRILFKEDDTPSGTPTLQNTPQEEAILDDKQARLSFIKVVLEASDFLSEESSEIWYVDGSLLDTSVLAEVGTLYCLTDDAVFLFDCVEEALCKIRDNFFGCDPWVAYLKHNVRPAPVGTGLIQEVDNCIDSLVSDEVPSTLDRVVLKDLESGSWMDLRVDTEEVAIEVWDTLLDDLLEEMVFDLWL</sequence>
<evidence type="ECO:0000256" key="1">
    <source>
        <dbReference type="SAM" id="MobiDB-lite"/>
    </source>
</evidence>
<organism evidence="4">
    <name type="scientific">Oryza meridionalis</name>
    <dbReference type="NCBI Taxonomy" id="40149"/>
    <lineage>
        <taxon>Eukaryota</taxon>
        <taxon>Viridiplantae</taxon>
        <taxon>Streptophyta</taxon>
        <taxon>Embryophyta</taxon>
        <taxon>Tracheophyta</taxon>
        <taxon>Spermatophyta</taxon>
        <taxon>Magnoliopsida</taxon>
        <taxon>Liliopsida</taxon>
        <taxon>Poales</taxon>
        <taxon>Poaceae</taxon>
        <taxon>BOP clade</taxon>
        <taxon>Oryzoideae</taxon>
        <taxon>Oryzeae</taxon>
        <taxon>Oryzinae</taxon>
        <taxon>Oryza</taxon>
    </lineage>
</organism>
<feature type="compositionally biased region" description="Polar residues" evidence="1">
    <location>
        <begin position="515"/>
        <end position="526"/>
    </location>
</feature>
<evidence type="ECO:0000313" key="4">
    <source>
        <dbReference type="EnsemblPlants" id="OMERI04G17900.1"/>
    </source>
</evidence>
<dbReference type="STRING" id="40149.A0A0E0DGZ8"/>
<dbReference type="AlphaFoldDB" id="A0A0E0DGZ8"/>
<dbReference type="PANTHER" id="PTHR47857:SF1">
    <property type="entry name" value="OS04G0559200 PROTEIN"/>
    <property type="match status" value="1"/>
</dbReference>
<feature type="region of interest" description="Disordered" evidence="1">
    <location>
        <begin position="515"/>
        <end position="541"/>
    </location>
</feature>
<evidence type="ECO:0000313" key="5">
    <source>
        <dbReference type="Proteomes" id="UP000008021"/>
    </source>
</evidence>
<dbReference type="Pfam" id="PF12552">
    <property type="entry name" value="DUF3741"/>
    <property type="match status" value="1"/>
</dbReference>
<accession>A0A0E0DGZ8</accession>
<feature type="region of interest" description="Disordered" evidence="1">
    <location>
        <begin position="490"/>
        <end position="509"/>
    </location>
</feature>
<dbReference type="EnsemblPlants" id="OMERI04G17900.1">
    <property type="protein sequence ID" value="OMERI04G17900.1"/>
    <property type="gene ID" value="OMERI04G17900"/>
</dbReference>
<dbReference type="PANTHER" id="PTHR47857">
    <property type="entry name" value="EXPRESSED PROTEIN-RELATED"/>
    <property type="match status" value="1"/>
</dbReference>
<dbReference type="Pfam" id="PF14309">
    <property type="entry name" value="DUF4378"/>
    <property type="match status" value="1"/>
</dbReference>
<dbReference type="InterPro" id="IPR025486">
    <property type="entry name" value="DUF4378"/>
</dbReference>
<feature type="compositionally biased region" description="Polar residues" evidence="1">
    <location>
        <begin position="333"/>
        <end position="350"/>
    </location>
</feature>
<reference evidence="4" key="1">
    <citation type="submission" date="2015-04" db="UniProtKB">
        <authorList>
            <consortium name="EnsemblPlants"/>
        </authorList>
    </citation>
    <scope>IDENTIFICATION</scope>
</reference>
<name>A0A0E0DGZ8_9ORYZ</name>
<evidence type="ECO:0000259" key="2">
    <source>
        <dbReference type="Pfam" id="PF12552"/>
    </source>
</evidence>
<feature type="region of interest" description="Disordered" evidence="1">
    <location>
        <begin position="333"/>
        <end position="360"/>
    </location>
</feature>
<dbReference type="InterPro" id="IPR022212">
    <property type="entry name" value="DUF3741"/>
</dbReference>
<dbReference type="Gramene" id="OMERI04G17900.1">
    <property type="protein sequence ID" value="OMERI04G17900.1"/>
    <property type="gene ID" value="OMERI04G17900"/>
</dbReference>
<reference evidence="4" key="2">
    <citation type="submission" date="2018-05" db="EMBL/GenBank/DDBJ databases">
        <title>OmerRS3 (Oryza meridionalis Reference Sequence Version 3).</title>
        <authorList>
            <person name="Zhang J."/>
            <person name="Kudrna D."/>
            <person name="Lee S."/>
            <person name="Talag J."/>
            <person name="Welchert J."/>
            <person name="Wing R.A."/>
        </authorList>
    </citation>
    <scope>NUCLEOTIDE SEQUENCE [LARGE SCALE GENOMIC DNA]</scope>
    <source>
        <strain evidence="4">cv. OR44</strain>
    </source>
</reference>
<proteinExistence type="predicted"/>
<evidence type="ECO:0008006" key="6">
    <source>
        <dbReference type="Google" id="ProtNLM"/>
    </source>
</evidence>
<feature type="domain" description="DUF3741" evidence="2">
    <location>
        <begin position="206"/>
        <end position="248"/>
    </location>
</feature>
<evidence type="ECO:0000259" key="3">
    <source>
        <dbReference type="Pfam" id="PF14309"/>
    </source>
</evidence>
<keyword evidence="5" id="KW-1185">Reference proteome</keyword>
<protein>
    <recommendedName>
        <fullName evidence="6">DUF4378 domain-containing protein</fullName>
    </recommendedName>
</protein>
<dbReference type="Proteomes" id="UP000008021">
    <property type="component" value="Chromosome 4"/>
</dbReference>